<dbReference type="InterPro" id="IPR046346">
    <property type="entry name" value="Aminoacid_DH-like_N_sf"/>
</dbReference>
<dbReference type="Pfam" id="PF00763">
    <property type="entry name" value="THF_DHG_CYH"/>
    <property type="match status" value="1"/>
</dbReference>
<dbReference type="InterPro" id="IPR020867">
    <property type="entry name" value="THF_DH/CycHdrlase_CS"/>
</dbReference>
<dbReference type="EC" id="1.5.1.5" evidence="12"/>
<dbReference type="GO" id="GO:0035999">
    <property type="term" value="P:tetrahydrofolate interconversion"/>
    <property type="evidence" value="ECO:0007669"/>
    <property type="project" value="UniProtKB-UniRule"/>
</dbReference>
<dbReference type="GO" id="GO:0009086">
    <property type="term" value="P:methionine biosynthetic process"/>
    <property type="evidence" value="ECO:0007669"/>
    <property type="project" value="UniProtKB-KW"/>
</dbReference>
<comment type="catalytic activity">
    <reaction evidence="12">
        <text>(6R)-5,10-methenyltetrahydrofolate + H2O = (6R)-10-formyltetrahydrofolate + H(+)</text>
        <dbReference type="Rhea" id="RHEA:23700"/>
        <dbReference type="ChEBI" id="CHEBI:15377"/>
        <dbReference type="ChEBI" id="CHEBI:15378"/>
        <dbReference type="ChEBI" id="CHEBI:57455"/>
        <dbReference type="ChEBI" id="CHEBI:195366"/>
        <dbReference type="EC" id="3.5.4.9"/>
    </reaction>
</comment>
<evidence type="ECO:0000256" key="3">
    <source>
        <dbReference type="ARBA" id="ARBA00022563"/>
    </source>
</evidence>
<feature type="binding site" evidence="12">
    <location>
        <begin position="163"/>
        <end position="165"/>
    </location>
    <ligand>
        <name>NADP(+)</name>
        <dbReference type="ChEBI" id="CHEBI:58349"/>
    </ligand>
</feature>
<keyword evidence="7 12" id="KW-0521">NADP</keyword>
<feature type="domain" description="Tetrahydrofolate dehydrogenase/cyclohydrolase catalytic" evidence="13">
    <location>
        <begin position="7"/>
        <end position="118"/>
    </location>
</feature>
<dbReference type="InterPro" id="IPR020630">
    <property type="entry name" value="THF_DH/CycHdrlase_cat_dom"/>
</dbReference>
<dbReference type="KEGG" id="pez:HWQ56_04205"/>
<evidence type="ECO:0000313" key="16">
    <source>
        <dbReference type="Proteomes" id="UP000509568"/>
    </source>
</evidence>
<name>A0A7D5D4W1_9PSED</name>
<dbReference type="CDD" id="cd01080">
    <property type="entry name" value="NAD_bind_m-THF_DH_Cyclohyd"/>
    <property type="match status" value="1"/>
</dbReference>
<dbReference type="PROSITE" id="PS00767">
    <property type="entry name" value="THF_DHG_CYH_2"/>
    <property type="match status" value="1"/>
</dbReference>
<feature type="binding site" evidence="12">
    <location>
        <position position="229"/>
    </location>
    <ligand>
        <name>NADP(+)</name>
        <dbReference type="ChEBI" id="CHEBI:58349"/>
    </ligand>
</feature>
<dbReference type="NCBIfam" id="NF010785">
    <property type="entry name" value="PRK14188.1"/>
    <property type="match status" value="1"/>
</dbReference>
<organism evidence="15 16">
    <name type="scientific">Pseudomonas eucalypticola</name>
    <dbReference type="NCBI Taxonomy" id="2599595"/>
    <lineage>
        <taxon>Bacteria</taxon>
        <taxon>Pseudomonadati</taxon>
        <taxon>Pseudomonadota</taxon>
        <taxon>Gammaproteobacteria</taxon>
        <taxon>Pseudomonadales</taxon>
        <taxon>Pseudomonadaceae</taxon>
        <taxon>Pseudomonas</taxon>
    </lineage>
</organism>
<dbReference type="GO" id="GO:0006164">
    <property type="term" value="P:purine nucleotide biosynthetic process"/>
    <property type="evidence" value="ECO:0007669"/>
    <property type="project" value="UniProtKB-KW"/>
</dbReference>
<dbReference type="EC" id="3.5.4.9" evidence="12"/>
<dbReference type="GO" id="GO:0000105">
    <property type="term" value="P:L-histidine biosynthetic process"/>
    <property type="evidence" value="ECO:0007669"/>
    <property type="project" value="UniProtKB-KW"/>
</dbReference>
<evidence type="ECO:0000256" key="8">
    <source>
        <dbReference type="ARBA" id="ARBA00023002"/>
    </source>
</evidence>
<keyword evidence="16" id="KW-1185">Reference proteome</keyword>
<dbReference type="GO" id="GO:0004488">
    <property type="term" value="F:methylenetetrahydrofolate dehydrogenase (NADP+) activity"/>
    <property type="evidence" value="ECO:0007669"/>
    <property type="project" value="UniProtKB-UniRule"/>
</dbReference>
<evidence type="ECO:0000256" key="4">
    <source>
        <dbReference type="ARBA" id="ARBA00022605"/>
    </source>
</evidence>
<dbReference type="InterPro" id="IPR020631">
    <property type="entry name" value="THF_DH/CycHdrlase_NAD-bd_dom"/>
</dbReference>
<keyword evidence="10 12" id="KW-0486">Methionine biosynthesis</keyword>
<evidence type="ECO:0000256" key="10">
    <source>
        <dbReference type="ARBA" id="ARBA00023167"/>
    </source>
</evidence>
<dbReference type="RefSeq" id="WP_176569864.1">
    <property type="nucleotide sequence ID" value="NZ_CP056030.1"/>
</dbReference>
<comment type="function">
    <text evidence="12">Catalyzes the oxidation of 5,10-methylenetetrahydrofolate to 5,10-methenyltetrahydrofolate and then the hydrolysis of 5,10-methenyltetrahydrofolate to 10-formyltetrahydrofolate.</text>
</comment>
<evidence type="ECO:0000256" key="11">
    <source>
        <dbReference type="ARBA" id="ARBA00023268"/>
    </source>
</evidence>
<evidence type="ECO:0000259" key="13">
    <source>
        <dbReference type="Pfam" id="PF00763"/>
    </source>
</evidence>
<accession>A0A7D5D4W1</accession>
<keyword evidence="6 12" id="KW-0378">Hydrolase</keyword>
<dbReference type="AlphaFoldDB" id="A0A7D5D4W1"/>
<keyword evidence="3 12" id="KW-0554">One-carbon metabolism</keyword>
<evidence type="ECO:0000256" key="7">
    <source>
        <dbReference type="ARBA" id="ARBA00022857"/>
    </source>
</evidence>
<protein>
    <recommendedName>
        <fullName evidence="12">Bifunctional protein FolD</fullName>
    </recommendedName>
    <domain>
        <recommendedName>
            <fullName evidence="12">Methylenetetrahydrofolate dehydrogenase</fullName>
            <ecNumber evidence="12">1.5.1.5</ecNumber>
        </recommendedName>
    </domain>
    <domain>
        <recommendedName>
            <fullName evidence="12">Methenyltetrahydrofolate cyclohydrolase</fullName>
            <ecNumber evidence="12">3.5.4.9</ecNumber>
        </recommendedName>
    </domain>
</protein>
<evidence type="ECO:0000259" key="14">
    <source>
        <dbReference type="Pfam" id="PF02882"/>
    </source>
</evidence>
<dbReference type="Proteomes" id="UP000509568">
    <property type="component" value="Chromosome"/>
</dbReference>
<dbReference type="HAMAP" id="MF_01576">
    <property type="entry name" value="THF_DHG_CYH"/>
    <property type="match status" value="1"/>
</dbReference>
<evidence type="ECO:0000256" key="12">
    <source>
        <dbReference type="HAMAP-Rule" id="MF_01576"/>
    </source>
</evidence>
<dbReference type="EMBL" id="CP056030">
    <property type="protein sequence ID" value="QKZ03037.1"/>
    <property type="molecule type" value="Genomic_DNA"/>
</dbReference>
<comment type="subunit">
    <text evidence="2 12">Homodimer.</text>
</comment>
<dbReference type="FunFam" id="3.40.50.720:FF:000006">
    <property type="entry name" value="Bifunctional protein FolD"/>
    <property type="match status" value="1"/>
</dbReference>
<evidence type="ECO:0000256" key="2">
    <source>
        <dbReference type="ARBA" id="ARBA00011738"/>
    </source>
</evidence>
<comment type="catalytic activity">
    <reaction evidence="12">
        <text>(6R)-5,10-methylene-5,6,7,8-tetrahydrofolate + NADP(+) = (6R)-5,10-methenyltetrahydrofolate + NADPH</text>
        <dbReference type="Rhea" id="RHEA:22812"/>
        <dbReference type="ChEBI" id="CHEBI:15636"/>
        <dbReference type="ChEBI" id="CHEBI:57455"/>
        <dbReference type="ChEBI" id="CHEBI:57783"/>
        <dbReference type="ChEBI" id="CHEBI:58349"/>
        <dbReference type="EC" id="1.5.1.5"/>
    </reaction>
</comment>
<evidence type="ECO:0000313" key="15">
    <source>
        <dbReference type="EMBL" id="QKZ03037.1"/>
    </source>
</evidence>
<dbReference type="Pfam" id="PF02882">
    <property type="entry name" value="THF_DHG_CYH_C"/>
    <property type="match status" value="1"/>
</dbReference>
<evidence type="ECO:0000256" key="5">
    <source>
        <dbReference type="ARBA" id="ARBA00022755"/>
    </source>
</evidence>
<dbReference type="Gene3D" id="3.40.50.10860">
    <property type="entry name" value="Leucine Dehydrogenase, chain A, domain 1"/>
    <property type="match status" value="1"/>
</dbReference>
<evidence type="ECO:0000256" key="1">
    <source>
        <dbReference type="ARBA" id="ARBA00004777"/>
    </source>
</evidence>
<keyword evidence="8 12" id="KW-0560">Oxidoreductase</keyword>
<dbReference type="InterPro" id="IPR000672">
    <property type="entry name" value="THF_DH/CycHdrlase"/>
</dbReference>
<keyword evidence="9 12" id="KW-0368">Histidine biosynthesis</keyword>
<proteinExistence type="inferred from homology"/>
<gene>
    <name evidence="12 15" type="primary">folD</name>
    <name evidence="15" type="ORF">HWQ56_04205</name>
</gene>
<dbReference type="SUPFAM" id="SSF51735">
    <property type="entry name" value="NAD(P)-binding Rossmann-fold domains"/>
    <property type="match status" value="1"/>
</dbReference>
<dbReference type="GO" id="GO:0004477">
    <property type="term" value="F:methenyltetrahydrofolate cyclohydrolase activity"/>
    <property type="evidence" value="ECO:0007669"/>
    <property type="project" value="UniProtKB-UniRule"/>
</dbReference>
<reference evidence="15 16" key="1">
    <citation type="submission" date="2020-06" db="EMBL/GenBank/DDBJ databases">
        <title>Pseudomonas eucalypticola sp. nov., an endophyte of Eucalyptus dunnii leaves with biocontrol ability of eucalyptus leaf blight.</title>
        <authorList>
            <person name="Liu Y."/>
            <person name="Song Z."/>
            <person name="Zeng H."/>
            <person name="Lu M."/>
            <person name="Wang X."/>
            <person name="Lian X."/>
            <person name="Zhang Q."/>
        </authorList>
    </citation>
    <scope>NUCLEOTIDE SEQUENCE [LARGE SCALE GENOMIC DNA]</scope>
    <source>
        <strain evidence="15 16">NP-1</strain>
    </source>
</reference>
<comment type="pathway">
    <text evidence="1 12">One-carbon metabolism; tetrahydrofolate interconversion.</text>
</comment>
<dbReference type="SUPFAM" id="SSF53223">
    <property type="entry name" value="Aminoacid dehydrogenase-like, N-terminal domain"/>
    <property type="match status" value="1"/>
</dbReference>
<dbReference type="PANTHER" id="PTHR48099:SF5">
    <property type="entry name" value="C-1-TETRAHYDROFOLATE SYNTHASE, CYTOPLASMIC"/>
    <property type="match status" value="1"/>
</dbReference>
<dbReference type="NCBIfam" id="NF010783">
    <property type="entry name" value="PRK14186.1"/>
    <property type="match status" value="1"/>
</dbReference>
<comment type="similarity">
    <text evidence="12">Belongs to the tetrahydrofolate dehydrogenase/cyclohydrolase family.</text>
</comment>
<dbReference type="Gene3D" id="3.40.50.720">
    <property type="entry name" value="NAD(P)-binding Rossmann-like Domain"/>
    <property type="match status" value="1"/>
</dbReference>
<keyword evidence="11 12" id="KW-0511">Multifunctional enzyme</keyword>
<comment type="caution">
    <text evidence="12">Lacks conserved residue(s) required for the propagation of feature annotation.</text>
</comment>
<dbReference type="InterPro" id="IPR036291">
    <property type="entry name" value="NAD(P)-bd_dom_sf"/>
</dbReference>
<sequence length="297" mass="31184">MNSLKVIDGKAAAARVLLQVKHDIAALGIQPGLAVILVGDDPASQVYVRNKVLRAEETGIRSLEYRLPADTGQASLLALIARLNADAQVNGILLQLPLPAHIDENRVLQAIAPGKDVDGFHSENVGGLSQGREVLTPCTPSGCMQLLHDTLGDLSGRHAVVIGRSNIVGKPMAALLLQAHCSVTVLHSRSQNAAQLCRQADIVIAAVGRPRMIDASWLKPGCVVIDVGINRIEDQGRSRLVGDVDFDSALPVASAITPVPGGVGPMTIAFLMKNTLTAALQQATPRSLPEAPCPSTC</sequence>
<dbReference type="NCBIfam" id="NF008058">
    <property type="entry name" value="PRK10792.1"/>
    <property type="match status" value="1"/>
</dbReference>
<feature type="domain" description="Tetrahydrofolate dehydrogenase/cyclohydrolase NAD(P)-binding" evidence="14">
    <location>
        <begin position="137"/>
        <end position="282"/>
    </location>
</feature>
<evidence type="ECO:0000256" key="6">
    <source>
        <dbReference type="ARBA" id="ARBA00022801"/>
    </source>
</evidence>
<dbReference type="PANTHER" id="PTHR48099">
    <property type="entry name" value="C-1-TETRAHYDROFOLATE SYNTHASE, CYTOPLASMIC-RELATED"/>
    <property type="match status" value="1"/>
</dbReference>
<dbReference type="NCBIfam" id="NF010790">
    <property type="entry name" value="PRK14194.1"/>
    <property type="match status" value="1"/>
</dbReference>
<dbReference type="FunFam" id="3.40.50.10860:FF:000005">
    <property type="entry name" value="C-1-tetrahydrofolate synthase, cytoplasmic, putative"/>
    <property type="match status" value="1"/>
</dbReference>
<dbReference type="PROSITE" id="PS00766">
    <property type="entry name" value="THF_DHG_CYH_1"/>
    <property type="match status" value="1"/>
</dbReference>
<dbReference type="GO" id="GO:0005829">
    <property type="term" value="C:cytosol"/>
    <property type="evidence" value="ECO:0007669"/>
    <property type="project" value="TreeGrafter"/>
</dbReference>
<evidence type="ECO:0000256" key="9">
    <source>
        <dbReference type="ARBA" id="ARBA00023102"/>
    </source>
</evidence>
<dbReference type="PRINTS" id="PR00085">
    <property type="entry name" value="THFDHDRGNASE"/>
</dbReference>
<dbReference type="UniPathway" id="UPA00193"/>
<keyword evidence="5 12" id="KW-0658">Purine biosynthesis</keyword>
<keyword evidence="4 12" id="KW-0028">Amino-acid biosynthesis</keyword>